<keyword evidence="3" id="KW-0677">Repeat</keyword>
<keyword evidence="5" id="KW-0129">CBS domain</keyword>
<dbReference type="InterPro" id="IPR014743">
    <property type="entry name" value="Cl-channel_core"/>
</dbReference>
<dbReference type="PANTHER" id="PTHR11689:SF136">
    <property type="entry name" value="H(+)_CL(-) EXCHANGE TRANSPORTER 7"/>
    <property type="match status" value="1"/>
</dbReference>
<dbReference type="Pfam" id="PF00654">
    <property type="entry name" value="Voltage_CLC"/>
    <property type="match status" value="1"/>
</dbReference>
<evidence type="ECO:0000313" key="8">
    <source>
        <dbReference type="EMBL" id="JAS76730.1"/>
    </source>
</evidence>
<dbReference type="PANTHER" id="PTHR11689">
    <property type="entry name" value="CHLORIDE CHANNEL PROTEIN CLC FAMILY MEMBER"/>
    <property type="match status" value="1"/>
</dbReference>
<gene>
    <name evidence="9" type="ORF">g.21892</name>
    <name evidence="8" type="ORF">g.21896</name>
</gene>
<evidence type="ECO:0000256" key="5">
    <source>
        <dbReference type="ARBA" id="ARBA00023122"/>
    </source>
</evidence>
<dbReference type="EMBL" id="GECU01030976">
    <property type="protein sequence ID" value="JAS76730.1"/>
    <property type="molecule type" value="Transcribed_RNA"/>
</dbReference>
<feature type="transmembrane region" description="Helical" evidence="7">
    <location>
        <begin position="382"/>
        <end position="399"/>
    </location>
</feature>
<dbReference type="EMBL" id="GECU01010561">
    <property type="protein sequence ID" value="JAS97145.1"/>
    <property type="molecule type" value="Transcribed_RNA"/>
</dbReference>
<evidence type="ECO:0000256" key="6">
    <source>
        <dbReference type="ARBA" id="ARBA00023136"/>
    </source>
</evidence>
<dbReference type="InterPro" id="IPR001807">
    <property type="entry name" value="ClC"/>
</dbReference>
<reference evidence="9" key="1">
    <citation type="submission" date="2015-11" db="EMBL/GenBank/DDBJ databases">
        <title>De novo transcriptome assembly of four potential Pierce s Disease insect vectors from Arizona vineyards.</title>
        <authorList>
            <person name="Tassone E.E."/>
        </authorList>
    </citation>
    <scope>NUCLEOTIDE SEQUENCE</scope>
</reference>
<evidence type="ECO:0000313" key="9">
    <source>
        <dbReference type="EMBL" id="JAS97145.1"/>
    </source>
</evidence>
<dbReference type="SUPFAM" id="SSF81340">
    <property type="entry name" value="Clc chloride channel"/>
    <property type="match status" value="1"/>
</dbReference>
<dbReference type="PRINTS" id="PR00762">
    <property type="entry name" value="CLCHANNEL"/>
</dbReference>
<feature type="transmembrane region" description="Helical" evidence="7">
    <location>
        <begin position="145"/>
        <end position="171"/>
    </location>
</feature>
<evidence type="ECO:0000256" key="2">
    <source>
        <dbReference type="ARBA" id="ARBA00022692"/>
    </source>
</evidence>
<dbReference type="Gene3D" id="1.10.3080.10">
    <property type="entry name" value="Clc chloride channel"/>
    <property type="match status" value="1"/>
</dbReference>
<feature type="non-terminal residue" evidence="9">
    <location>
        <position position="1"/>
    </location>
</feature>
<feature type="transmembrane region" description="Helical" evidence="7">
    <location>
        <begin position="442"/>
        <end position="468"/>
    </location>
</feature>
<accession>A0A1B6JDA0</accession>
<keyword evidence="4 7" id="KW-1133">Transmembrane helix</keyword>
<feature type="transmembrane region" description="Helical" evidence="7">
    <location>
        <begin position="252"/>
        <end position="275"/>
    </location>
</feature>
<keyword evidence="2 7" id="KW-0812">Transmembrane</keyword>
<organism evidence="9">
    <name type="scientific">Homalodisca liturata</name>
    <dbReference type="NCBI Taxonomy" id="320908"/>
    <lineage>
        <taxon>Eukaryota</taxon>
        <taxon>Metazoa</taxon>
        <taxon>Ecdysozoa</taxon>
        <taxon>Arthropoda</taxon>
        <taxon>Hexapoda</taxon>
        <taxon>Insecta</taxon>
        <taxon>Pterygota</taxon>
        <taxon>Neoptera</taxon>
        <taxon>Paraneoptera</taxon>
        <taxon>Hemiptera</taxon>
        <taxon>Auchenorrhyncha</taxon>
        <taxon>Membracoidea</taxon>
        <taxon>Cicadellidae</taxon>
        <taxon>Cicadellinae</taxon>
        <taxon>Proconiini</taxon>
        <taxon>Homalodisca</taxon>
    </lineage>
</organism>
<evidence type="ECO:0000256" key="7">
    <source>
        <dbReference type="SAM" id="Phobius"/>
    </source>
</evidence>
<feature type="transmembrane region" description="Helical" evidence="7">
    <location>
        <begin position="98"/>
        <end position="125"/>
    </location>
</feature>
<dbReference type="AlphaFoldDB" id="A0A1B6JDA0"/>
<feature type="transmembrane region" description="Helical" evidence="7">
    <location>
        <begin position="339"/>
        <end position="361"/>
    </location>
</feature>
<dbReference type="InterPro" id="IPR051280">
    <property type="entry name" value="Cl-channel/antiporter"/>
</dbReference>
<evidence type="ECO:0000256" key="1">
    <source>
        <dbReference type="ARBA" id="ARBA00004141"/>
    </source>
</evidence>
<proteinExistence type="predicted"/>
<sequence>SFYRNMASPRNLDPPRDPRISYADKVTYPSGRAPTQIDIHASMVWRPRQSVLSSPSSFFYVSEKYESLNYIKILNKLEVEHEKTLTFHSLMMEDCVRICYFILAGILTGLVGVFVEGGILVVGRAKYSFLSQYVSEHFRGDLPEFTVMAVVWSLFTIVPIMIGSALVVFIAPYAAGGGVAQCVAYMNGVRVPKVLSIKGLWVKSLSTICCVTSGLAGGKEGPMMHLGAIAGGSLPSALSWPSFKSDHERRDLAAAGFGAGIAVAFGAPIGGLLLSVEEGVSFWDLSLMWRSYLCILFAYFMGNLMLSLIEGQPGDFNNPDLLTFGKISSDVTEYELFEIFLFAMVGAIGGMSGALLIRLHVYITMFRKRFVNTKTRKLTESFLVGCMIAAFNLAAVMHIKSCFTWSNETLNDHSRLEPSQLHCPDGQHSDASVLFLQTQQGIIHSMFSTVPVQISSLSVLAILYFIYINLTMGLTISAGLFVPQVVFGSVWGRIFGITLHHIFPNA</sequence>
<protein>
    <submittedName>
        <fullName evidence="9">Uncharacterized protein</fullName>
    </submittedName>
</protein>
<dbReference type="GO" id="GO:0015108">
    <property type="term" value="F:chloride transmembrane transporter activity"/>
    <property type="evidence" value="ECO:0007669"/>
    <property type="project" value="InterPro"/>
</dbReference>
<dbReference type="GO" id="GO:0005765">
    <property type="term" value="C:lysosomal membrane"/>
    <property type="evidence" value="ECO:0007669"/>
    <property type="project" value="TreeGrafter"/>
</dbReference>
<evidence type="ECO:0000256" key="3">
    <source>
        <dbReference type="ARBA" id="ARBA00022737"/>
    </source>
</evidence>
<feature type="transmembrane region" description="Helical" evidence="7">
    <location>
        <begin position="287"/>
        <end position="309"/>
    </location>
</feature>
<keyword evidence="6 7" id="KW-0472">Membrane</keyword>
<comment type="subcellular location">
    <subcellularLocation>
        <location evidence="1">Membrane</location>
        <topology evidence="1">Multi-pass membrane protein</topology>
    </subcellularLocation>
</comment>
<evidence type="ECO:0000256" key="4">
    <source>
        <dbReference type="ARBA" id="ARBA00022989"/>
    </source>
</evidence>
<feature type="transmembrane region" description="Helical" evidence="7">
    <location>
        <begin position="480"/>
        <end position="503"/>
    </location>
</feature>
<name>A0A1B6JDA0_9HEMI</name>